<dbReference type="GO" id="GO:0004672">
    <property type="term" value="F:protein kinase activity"/>
    <property type="evidence" value="ECO:0007669"/>
    <property type="project" value="InterPro"/>
</dbReference>
<protein>
    <submittedName>
        <fullName evidence="8">HEAT repeat containing protein</fullName>
    </submittedName>
</protein>
<dbReference type="InterPro" id="IPR051177">
    <property type="entry name" value="CIK-Related_Protein"/>
</dbReference>
<accession>A0A0C9MAC3</accession>
<dbReference type="InterPro" id="IPR025256">
    <property type="entry name" value="TM7S3/TM198-like_dom"/>
</dbReference>
<gene>
    <name evidence="8" type="ORF">MAM1_0163d06973</name>
</gene>
<dbReference type="GO" id="GO:0006409">
    <property type="term" value="P:tRNA export from nucleus"/>
    <property type="evidence" value="ECO:0007669"/>
    <property type="project" value="TreeGrafter"/>
</dbReference>
<dbReference type="Gene3D" id="1.10.510.10">
    <property type="entry name" value="Transferase(Phosphotransferase) domain 1"/>
    <property type="match status" value="1"/>
</dbReference>
<feature type="transmembrane region" description="Helical" evidence="6">
    <location>
        <begin position="983"/>
        <end position="1001"/>
    </location>
</feature>
<dbReference type="Gene3D" id="1.25.10.10">
    <property type="entry name" value="Leucine-rich Repeat Variant"/>
    <property type="match status" value="1"/>
</dbReference>
<dbReference type="InterPro" id="IPR011009">
    <property type="entry name" value="Kinase-like_dom_sf"/>
</dbReference>
<feature type="compositionally biased region" description="Polar residues" evidence="5">
    <location>
        <begin position="768"/>
        <end position="783"/>
    </location>
</feature>
<dbReference type="AlphaFoldDB" id="A0A0C9MAC3"/>
<comment type="subcellular location">
    <subcellularLocation>
        <location evidence="1">Membrane</location>
        <topology evidence="1">Multi-pass membrane protein</topology>
    </subcellularLocation>
</comment>
<feature type="compositionally biased region" description="Acidic residues" evidence="5">
    <location>
        <begin position="679"/>
        <end position="689"/>
    </location>
</feature>
<feature type="region of interest" description="Disordered" evidence="5">
    <location>
        <begin position="768"/>
        <end position="808"/>
    </location>
</feature>
<feature type="compositionally biased region" description="Basic and acidic residues" evidence="5">
    <location>
        <begin position="784"/>
        <end position="808"/>
    </location>
</feature>
<dbReference type="InterPro" id="IPR011989">
    <property type="entry name" value="ARM-like"/>
</dbReference>
<feature type="region of interest" description="Disordered" evidence="5">
    <location>
        <begin position="608"/>
        <end position="648"/>
    </location>
</feature>
<proteinExistence type="predicted"/>
<organism evidence="8">
    <name type="scientific">Mucor ambiguus</name>
    <dbReference type="NCBI Taxonomy" id="91626"/>
    <lineage>
        <taxon>Eukaryota</taxon>
        <taxon>Fungi</taxon>
        <taxon>Fungi incertae sedis</taxon>
        <taxon>Mucoromycota</taxon>
        <taxon>Mucoromycotina</taxon>
        <taxon>Mucoromycetes</taxon>
        <taxon>Mucorales</taxon>
        <taxon>Mucorineae</taxon>
        <taxon>Mucoraceae</taxon>
        <taxon>Mucor</taxon>
    </lineage>
</organism>
<evidence type="ECO:0000256" key="2">
    <source>
        <dbReference type="ARBA" id="ARBA00022692"/>
    </source>
</evidence>
<keyword evidence="4 6" id="KW-0472">Membrane</keyword>
<dbReference type="InterPro" id="IPR016024">
    <property type="entry name" value="ARM-type_fold"/>
</dbReference>
<evidence type="ECO:0000256" key="4">
    <source>
        <dbReference type="ARBA" id="ARBA00023136"/>
    </source>
</evidence>
<keyword evidence="2 6" id="KW-0812">Transmembrane</keyword>
<feature type="domain" description="Protein kinase" evidence="7">
    <location>
        <begin position="9"/>
        <end position="280"/>
    </location>
</feature>
<sequence length="1247" mass="137727">MAFFSGIVKSSLHLLGKDNSGFGYSIGDKVEFYSDQSIWSLHHGTKKEDGSEVSIFVFDCQKNRDKVQLARNAFKRIRTMRHPDVLRYLDGIEVSKTEQSIMFVTDPVEPLSNQLNQDPDKNLVLWGLYKVANAIKFLNNDCDLVHGNVRVTSIFTNKAGEWKLGGFELLSSMKEESPIILTFGGIVPDAQRYATPEVKKSGWTAIKDLPSGAVDSYHLGCLIYEAYNHRFETTDSLLTQKGSIPGNMQRIYTMLLSPSFRKRASADMFLDEGLKPKGFFSSDFVKVNLFLENISIKEQGEKEGFFRQLDSTIDTFPSEFSKHKILPELIKAFEFGSGGAKALSAIVKVGEHLSDQEYDSVVIQPIIRMFASPDRAIRVSLLENMPKFVDHITDKVITNRVFPHIATGFTDTIPIIREQTIKSILLIVPKLSERIINYDLLKYLAKLQMDPEPGIRTNTVICLGKIAKYLSDSTRKKVLVSGFTRSLRDGFHHARIAALMALNATIDYYDAQECATKILPAVSVMLIDKEKPVRDQAFKVMNSFVVKVQEFAERMPDTAIVERASTPTSEENAIAAANQGAGMAGVLGGATKGLAGWAVSSLQSRFASPSGEIGNPISPQGSTPVIGNDTNNTIRKTSGMQLGSHNSHQHTLIEADDAEDTNGWDQEEGDPFDFNQPVDNDDNDEEDNSAWDSFDQPSSASFSPPPMQKSVASPVSSFGSYPSSFGGTTQKPKAQGSMKLGHKTKALDLDLDGNNNSSVDSFVTQIASENKQTTSSSIPSSQGADKDERKAELERRREERRQRMAELREKKKGVGASFLLLLSTLQWVACNTLPTKTAFDLQARSTSTGVPTHPAILSKRDDLDEEQIDDLDLYQNWASMCRNGVNNNNALIAATASDQDAVAATATVDGLSLNNLWKTVTETVNCGGGHAMTVTRTTTVSKSTSTSKPSSNSSKGGKKTCTGQCWSDYLWHTYGDSISPAQGFAGIVCVLVGLYFQILGFRFFRPTLGLVGFVFFATMTWIGLVNNEPAGGYPLGDLIYICVSAGLGILGAILLVFLWPIGIYCLACLGGFYLAVYFLSWKEDLVITIKVARVCFIIGLSLLGPILNFFMESYMVLFTTALMGSYLFYFGLDFFAHTGFINPWLLIFDGNPKHHNVYLMSKPVYVMLAFVIVNTLISFGWQYYYCIVCLKLKFGINPPEEPKPEKEEPKEEPAPPQYVCVPPPYCSPQPMFLQNVNAAHYGQVPHC</sequence>
<dbReference type="PROSITE" id="PS50011">
    <property type="entry name" value="PROTEIN_KINASE_DOM"/>
    <property type="match status" value="1"/>
</dbReference>
<keyword evidence="9" id="KW-1185">Reference proteome</keyword>
<reference evidence="8" key="1">
    <citation type="submission" date="2014-09" db="EMBL/GenBank/DDBJ databases">
        <title>Draft genome sequence of an oleaginous Mucoromycotina fungus Mucor ambiguus NBRC6742.</title>
        <authorList>
            <person name="Takeda I."/>
            <person name="Yamane N."/>
            <person name="Morita T."/>
            <person name="Tamano K."/>
            <person name="Machida M."/>
            <person name="Baker S."/>
            <person name="Koike H."/>
        </authorList>
    </citation>
    <scope>NUCLEOTIDE SEQUENCE</scope>
    <source>
        <strain evidence="8">NBRC 6742</strain>
    </source>
</reference>
<dbReference type="GO" id="GO:0016020">
    <property type="term" value="C:membrane"/>
    <property type="evidence" value="ECO:0007669"/>
    <property type="project" value="UniProtKB-SubCell"/>
</dbReference>
<dbReference type="Pfam" id="PF13886">
    <property type="entry name" value="TM7S3_TM198"/>
    <property type="match status" value="1"/>
</dbReference>
<evidence type="ECO:0000313" key="9">
    <source>
        <dbReference type="Proteomes" id="UP000053815"/>
    </source>
</evidence>
<dbReference type="PANTHER" id="PTHR12984">
    <property type="entry name" value="SCY1-RELATED S/T PROTEIN KINASE-LIKE"/>
    <property type="match status" value="1"/>
</dbReference>
<evidence type="ECO:0000256" key="3">
    <source>
        <dbReference type="ARBA" id="ARBA00022989"/>
    </source>
</evidence>
<evidence type="ECO:0000256" key="6">
    <source>
        <dbReference type="SAM" id="Phobius"/>
    </source>
</evidence>
<feature type="transmembrane region" description="Helical" evidence="6">
    <location>
        <begin position="1063"/>
        <end position="1081"/>
    </location>
</feature>
<evidence type="ECO:0000313" key="8">
    <source>
        <dbReference type="EMBL" id="GAN07476.1"/>
    </source>
</evidence>
<feature type="compositionally biased region" description="Low complexity" evidence="5">
    <location>
        <begin position="713"/>
        <end position="727"/>
    </location>
</feature>
<feature type="transmembrane region" description="Helical" evidence="6">
    <location>
        <begin position="1008"/>
        <end position="1026"/>
    </location>
</feature>
<dbReference type="PANTHER" id="PTHR12984:SF3">
    <property type="entry name" value="N-TERMINAL KINASE-LIKE PROTEIN"/>
    <property type="match status" value="1"/>
</dbReference>
<dbReference type="InterPro" id="IPR000719">
    <property type="entry name" value="Prot_kinase_dom"/>
</dbReference>
<feature type="transmembrane region" description="Helical" evidence="6">
    <location>
        <begin position="1038"/>
        <end position="1058"/>
    </location>
</feature>
<feature type="transmembrane region" description="Helical" evidence="6">
    <location>
        <begin position="1164"/>
        <end position="1184"/>
    </location>
</feature>
<feature type="compositionally biased region" description="Acidic residues" evidence="5">
    <location>
        <begin position="661"/>
        <end position="671"/>
    </location>
</feature>
<dbReference type="STRING" id="91626.A0A0C9MAC3"/>
<feature type="compositionally biased region" description="Polar residues" evidence="5">
    <location>
        <begin position="617"/>
        <end position="648"/>
    </location>
</feature>
<evidence type="ECO:0000256" key="5">
    <source>
        <dbReference type="SAM" id="MobiDB-lite"/>
    </source>
</evidence>
<feature type="transmembrane region" description="Helical" evidence="6">
    <location>
        <begin position="1087"/>
        <end position="1107"/>
    </location>
</feature>
<dbReference type="OrthoDB" id="447103at2759"/>
<feature type="region of interest" description="Disordered" evidence="5">
    <location>
        <begin position="937"/>
        <end position="960"/>
    </location>
</feature>
<feature type="region of interest" description="Disordered" evidence="5">
    <location>
        <begin position="661"/>
        <end position="739"/>
    </location>
</feature>
<dbReference type="GO" id="GO:0005524">
    <property type="term" value="F:ATP binding"/>
    <property type="evidence" value="ECO:0007669"/>
    <property type="project" value="InterPro"/>
</dbReference>
<evidence type="ECO:0000259" key="7">
    <source>
        <dbReference type="PROSITE" id="PS50011"/>
    </source>
</evidence>
<dbReference type="Gene3D" id="3.30.200.20">
    <property type="entry name" value="Phosphorylase Kinase, domain 1"/>
    <property type="match status" value="1"/>
</dbReference>
<evidence type="ECO:0000256" key="1">
    <source>
        <dbReference type="ARBA" id="ARBA00004141"/>
    </source>
</evidence>
<keyword evidence="3 6" id="KW-1133">Transmembrane helix</keyword>
<feature type="compositionally biased region" description="Low complexity" evidence="5">
    <location>
        <begin position="937"/>
        <end position="955"/>
    </location>
</feature>
<dbReference type="Proteomes" id="UP000053815">
    <property type="component" value="Unassembled WGS sequence"/>
</dbReference>
<dbReference type="GO" id="GO:0005737">
    <property type="term" value="C:cytoplasm"/>
    <property type="evidence" value="ECO:0007669"/>
    <property type="project" value="TreeGrafter"/>
</dbReference>
<dbReference type="SUPFAM" id="SSF56112">
    <property type="entry name" value="Protein kinase-like (PK-like)"/>
    <property type="match status" value="1"/>
</dbReference>
<dbReference type="SUPFAM" id="SSF48371">
    <property type="entry name" value="ARM repeat"/>
    <property type="match status" value="1"/>
</dbReference>
<dbReference type="EMBL" id="DF836452">
    <property type="protein sequence ID" value="GAN07476.1"/>
    <property type="molecule type" value="Genomic_DNA"/>
</dbReference>
<name>A0A0C9MAC3_9FUNG</name>